<dbReference type="GO" id="GO:0005789">
    <property type="term" value="C:endoplasmic reticulum membrane"/>
    <property type="evidence" value="ECO:0007669"/>
    <property type="project" value="TreeGrafter"/>
</dbReference>
<dbReference type="STRING" id="1156394.T0RVN5"/>
<keyword evidence="3" id="KW-0328">Glycosyltransferase</keyword>
<feature type="domain" description="Glycosyltransferase 2-like" evidence="5">
    <location>
        <begin position="9"/>
        <end position="179"/>
    </location>
</feature>
<evidence type="ECO:0000256" key="3">
    <source>
        <dbReference type="ARBA" id="ARBA00022676"/>
    </source>
</evidence>
<dbReference type="Pfam" id="PF00535">
    <property type="entry name" value="Glycos_transf_2"/>
    <property type="match status" value="1"/>
</dbReference>
<dbReference type="PANTHER" id="PTHR43398">
    <property type="entry name" value="DOLICHOL-PHOSPHATE MANNOSYLTRANSFERASE SUBUNIT 1"/>
    <property type="match status" value="1"/>
</dbReference>
<dbReference type="GO" id="GO:0006488">
    <property type="term" value="P:dolichol-linked oligosaccharide biosynthetic process"/>
    <property type="evidence" value="ECO:0007669"/>
    <property type="project" value="TreeGrafter"/>
</dbReference>
<dbReference type="AlphaFoldDB" id="T0RVN5"/>
<dbReference type="RefSeq" id="XP_008609899.1">
    <property type="nucleotide sequence ID" value="XM_008611677.1"/>
</dbReference>
<dbReference type="OMA" id="RITAMIV"/>
<dbReference type="InParanoid" id="T0RVN5"/>
<dbReference type="Proteomes" id="UP000030762">
    <property type="component" value="Unassembled WGS sequence"/>
</dbReference>
<evidence type="ECO:0000256" key="2">
    <source>
        <dbReference type="ARBA" id="ARBA00012704"/>
    </source>
</evidence>
<accession>T0RVN5</accession>
<dbReference type="OrthoDB" id="2603at2759"/>
<dbReference type="GeneID" id="19946659"/>
<gene>
    <name evidence="6" type="ORF">SDRG_05932</name>
</gene>
<keyword evidence="7" id="KW-1185">Reference proteome</keyword>
<evidence type="ECO:0000256" key="1">
    <source>
        <dbReference type="ARBA" id="ARBA00006739"/>
    </source>
</evidence>
<organism evidence="6 7">
    <name type="scientific">Saprolegnia diclina (strain VS20)</name>
    <dbReference type="NCBI Taxonomy" id="1156394"/>
    <lineage>
        <taxon>Eukaryota</taxon>
        <taxon>Sar</taxon>
        <taxon>Stramenopiles</taxon>
        <taxon>Oomycota</taxon>
        <taxon>Saprolegniomycetes</taxon>
        <taxon>Saprolegniales</taxon>
        <taxon>Saprolegniaceae</taxon>
        <taxon>Saprolegnia</taxon>
    </lineage>
</organism>
<dbReference type="InterPro" id="IPR039528">
    <property type="entry name" value="DPM1-like"/>
</dbReference>
<dbReference type="GO" id="GO:0035269">
    <property type="term" value="P:protein O-linked glycosylation via mannose"/>
    <property type="evidence" value="ECO:0007669"/>
    <property type="project" value="TreeGrafter"/>
</dbReference>
<reference evidence="6 7" key="1">
    <citation type="submission" date="2012-04" db="EMBL/GenBank/DDBJ databases">
        <title>The Genome Sequence of Saprolegnia declina VS20.</title>
        <authorList>
            <consortium name="The Broad Institute Genome Sequencing Platform"/>
            <person name="Russ C."/>
            <person name="Nusbaum C."/>
            <person name="Tyler B."/>
            <person name="van West P."/>
            <person name="Dieguez-Uribeondo J."/>
            <person name="de Bruijn I."/>
            <person name="Tripathy S."/>
            <person name="Jiang R."/>
            <person name="Young S.K."/>
            <person name="Zeng Q."/>
            <person name="Gargeya S."/>
            <person name="Fitzgerald M."/>
            <person name="Haas B."/>
            <person name="Abouelleil A."/>
            <person name="Alvarado L."/>
            <person name="Arachchi H.M."/>
            <person name="Berlin A."/>
            <person name="Chapman S.B."/>
            <person name="Goldberg J."/>
            <person name="Griggs A."/>
            <person name="Gujja S."/>
            <person name="Hansen M."/>
            <person name="Howarth C."/>
            <person name="Imamovic A."/>
            <person name="Larimer J."/>
            <person name="McCowen C."/>
            <person name="Montmayeur A."/>
            <person name="Murphy C."/>
            <person name="Neiman D."/>
            <person name="Pearson M."/>
            <person name="Priest M."/>
            <person name="Roberts A."/>
            <person name="Saif S."/>
            <person name="Shea T."/>
            <person name="Sisk P."/>
            <person name="Sykes S."/>
            <person name="Wortman J."/>
            <person name="Nusbaum C."/>
            <person name="Birren B."/>
        </authorList>
    </citation>
    <scope>NUCLEOTIDE SEQUENCE [LARGE SCALE GENOMIC DNA]</scope>
    <source>
        <strain evidence="6 7">VS20</strain>
    </source>
</reference>
<dbReference type="InterPro" id="IPR001173">
    <property type="entry name" value="Glyco_trans_2-like"/>
</dbReference>
<name>T0RVN5_SAPDV</name>
<dbReference type="GO" id="GO:0004582">
    <property type="term" value="F:dolichyl-phosphate beta-D-mannosyltransferase activity"/>
    <property type="evidence" value="ECO:0007669"/>
    <property type="project" value="UniProtKB-EC"/>
</dbReference>
<dbReference type="Gene3D" id="3.90.550.10">
    <property type="entry name" value="Spore Coat Polysaccharide Biosynthesis Protein SpsA, Chain A"/>
    <property type="match status" value="1"/>
</dbReference>
<evidence type="ECO:0000313" key="6">
    <source>
        <dbReference type="EMBL" id="EQC36478.1"/>
    </source>
</evidence>
<dbReference type="EC" id="2.4.1.83" evidence="2"/>
<dbReference type="VEuPathDB" id="FungiDB:SDRG_05932"/>
<evidence type="ECO:0000259" key="5">
    <source>
        <dbReference type="Pfam" id="PF00535"/>
    </source>
</evidence>
<proteinExistence type="inferred from homology"/>
<sequence length="248" mass="27178">MVQKRTVVSILVPTWNERETLPLVVWHVHEACTERHVDYELVIVEDNSDDGSLQVAQKLQGIYGSSRLVIVARKGRLGLYSALIDGLLKATGDYIVVLPANLTQHPKYIPDLVALQQATQADVVATSRFGDAHDGVCDWSFGQRLQCCVKTVLADLLFTLRLSDPTSSYRLYKRQVFAQLVQALGATRIADSSCHLGLAFAVVAEAMHSTVAEVPVTAMQAAYSDKDDVALASVGRFALHAIRLYLGQ</sequence>
<dbReference type="FunCoup" id="T0RVN5">
    <property type="interactions" value="491"/>
</dbReference>
<evidence type="ECO:0000313" key="7">
    <source>
        <dbReference type="Proteomes" id="UP000030762"/>
    </source>
</evidence>
<dbReference type="InterPro" id="IPR029044">
    <property type="entry name" value="Nucleotide-diphossugar_trans"/>
</dbReference>
<comment type="similarity">
    <text evidence="1">Belongs to the glycosyltransferase 2 family.</text>
</comment>
<dbReference type="SUPFAM" id="SSF53448">
    <property type="entry name" value="Nucleotide-diphospho-sugar transferases"/>
    <property type="match status" value="1"/>
</dbReference>
<evidence type="ECO:0000256" key="4">
    <source>
        <dbReference type="ARBA" id="ARBA00022679"/>
    </source>
</evidence>
<dbReference type="eggNOG" id="KOG2978">
    <property type="taxonomic scope" value="Eukaryota"/>
</dbReference>
<protein>
    <recommendedName>
        <fullName evidence="2">dolichyl-phosphate beta-D-mannosyltransferase</fullName>
        <ecNumber evidence="2">2.4.1.83</ecNumber>
    </recommendedName>
</protein>
<keyword evidence="4" id="KW-0808">Transferase</keyword>
<dbReference type="GO" id="GO:0006506">
    <property type="term" value="P:GPI anchor biosynthetic process"/>
    <property type="evidence" value="ECO:0007669"/>
    <property type="project" value="TreeGrafter"/>
</dbReference>
<dbReference type="PANTHER" id="PTHR43398:SF1">
    <property type="entry name" value="DOLICHOL-PHOSPHATE MANNOSYLTRANSFERASE SUBUNIT 1"/>
    <property type="match status" value="1"/>
</dbReference>
<dbReference type="EMBL" id="JH767147">
    <property type="protein sequence ID" value="EQC36478.1"/>
    <property type="molecule type" value="Genomic_DNA"/>
</dbReference>